<keyword evidence="4" id="KW-1185">Reference proteome</keyword>
<keyword evidence="1" id="KW-0238">DNA-binding</keyword>
<dbReference type="PROSITE" id="PS50943">
    <property type="entry name" value="HTH_CROC1"/>
    <property type="match status" value="1"/>
</dbReference>
<evidence type="ECO:0000313" key="3">
    <source>
        <dbReference type="EMBL" id="NSX56811.1"/>
    </source>
</evidence>
<evidence type="ECO:0000313" key="4">
    <source>
        <dbReference type="Proteomes" id="UP000777935"/>
    </source>
</evidence>
<dbReference type="Gene3D" id="1.10.260.40">
    <property type="entry name" value="lambda repressor-like DNA-binding domains"/>
    <property type="match status" value="1"/>
</dbReference>
<proteinExistence type="predicted"/>
<accession>A0ABX2J0T0</accession>
<dbReference type="PANTHER" id="PTHR46797:SF1">
    <property type="entry name" value="METHYLPHOSPHONATE SYNTHASE"/>
    <property type="match status" value="1"/>
</dbReference>
<organism evidence="3 4">
    <name type="scientific">Parasulfitobacter algicola</name>
    <dbReference type="NCBI Taxonomy" id="2614809"/>
    <lineage>
        <taxon>Bacteria</taxon>
        <taxon>Pseudomonadati</taxon>
        <taxon>Pseudomonadota</taxon>
        <taxon>Alphaproteobacteria</taxon>
        <taxon>Rhodobacterales</taxon>
        <taxon>Roseobacteraceae</taxon>
        <taxon>Parasulfitobacter</taxon>
    </lineage>
</organism>
<dbReference type="SUPFAM" id="SSF47413">
    <property type="entry name" value="lambda repressor-like DNA-binding domains"/>
    <property type="match status" value="1"/>
</dbReference>
<evidence type="ECO:0000256" key="1">
    <source>
        <dbReference type="ARBA" id="ARBA00023125"/>
    </source>
</evidence>
<name>A0ABX2J0T0_9RHOB</name>
<dbReference type="InterPro" id="IPR050807">
    <property type="entry name" value="TransReg_Diox_bact_type"/>
</dbReference>
<comment type="caution">
    <text evidence="3">The sequence shown here is derived from an EMBL/GenBank/DDBJ whole genome shotgun (WGS) entry which is preliminary data.</text>
</comment>
<feature type="domain" description="HTH cro/C1-type" evidence="2">
    <location>
        <begin position="13"/>
        <end position="67"/>
    </location>
</feature>
<reference evidence="3 4" key="1">
    <citation type="submission" date="2020-06" db="EMBL/GenBank/DDBJ databases">
        <title>Sulfitobacter algicola sp. nov., isolated from green algae.</title>
        <authorList>
            <person name="Wang C."/>
        </authorList>
    </citation>
    <scope>NUCLEOTIDE SEQUENCE [LARGE SCALE GENOMIC DNA]</scope>
    <source>
        <strain evidence="3 4">1151</strain>
    </source>
</reference>
<protein>
    <submittedName>
        <fullName evidence="3">Helix-turn-helix transcriptional regulator</fullName>
    </submittedName>
</protein>
<dbReference type="InterPro" id="IPR010982">
    <property type="entry name" value="Lambda_DNA-bd_dom_sf"/>
</dbReference>
<evidence type="ECO:0000259" key="2">
    <source>
        <dbReference type="PROSITE" id="PS50943"/>
    </source>
</evidence>
<dbReference type="Pfam" id="PF01381">
    <property type="entry name" value="HTH_3"/>
    <property type="match status" value="1"/>
</dbReference>
<gene>
    <name evidence="3" type="ORF">HRQ87_18670</name>
</gene>
<dbReference type="PANTHER" id="PTHR46797">
    <property type="entry name" value="HTH-TYPE TRANSCRIPTIONAL REGULATOR"/>
    <property type="match status" value="1"/>
</dbReference>
<dbReference type="InterPro" id="IPR001387">
    <property type="entry name" value="Cro/C1-type_HTH"/>
</dbReference>
<dbReference type="EMBL" id="JABUFE010000019">
    <property type="protein sequence ID" value="NSX56811.1"/>
    <property type="molecule type" value="Genomic_DNA"/>
</dbReference>
<dbReference type="RefSeq" id="WP_174139963.1">
    <property type="nucleotide sequence ID" value="NZ_JABUFE010000019.1"/>
</dbReference>
<dbReference type="CDD" id="cd00093">
    <property type="entry name" value="HTH_XRE"/>
    <property type="match status" value="1"/>
</dbReference>
<dbReference type="Proteomes" id="UP000777935">
    <property type="component" value="Unassembled WGS sequence"/>
</dbReference>
<dbReference type="SMART" id="SM00530">
    <property type="entry name" value="HTH_XRE"/>
    <property type="match status" value="1"/>
</dbReference>
<sequence length="122" mass="13795">MPHTVDTFVGRRIRNRRREIGMSQAELATAVGIKFQQIQKYETGANRVSASRLWDIASAVGVPVTFFFDGVPRSDVPPPAEDVRFPSDFYESRELGQLVTAYRNIPEKQRQKLMELARALAA</sequence>